<protein>
    <submittedName>
        <fullName evidence="11">ABC transporter ATP-binding protein</fullName>
    </submittedName>
</protein>
<dbReference type="Pfam" id="PF00005">
    <property type="entry name" value="ABC_tran"/>
    <property type="match status" value="1"/>
</dbReference>
<keyword evidence="12" id="KW-1185">Reference proteome</keyword>
<dbReference type="InterPro" id="IPR017871">
    <property type="entry name" value="ABC_transporter-like_CS"/>
</dbReference>
<evidence type="ECO:0000256" key="5">
    <source>
        <dbReference type="ARBA" id="ARBA00022840"/>
    </source>
</evidence>
<evidence type="ECO:0000256" key="3">
    <source>
        <dbReference type="ARBA" id="ARBA00022692"/>
    </source>
</evidence>
<feature type="transmembrane region" description="Helical" evidence="8">
    <location>
        <begin position="162"/>
        <end position="179"/>
    </location>
</feature>
<evidence type="ECO:0000256" key="8">
    <source>
        <dbReference type="SAM" id="Phobius"/>
    </source>
</evidence>
<keyword evidence="2" id="KW-1003">Cell membrane</keyword>
<name>A0ABY9M7V2_9BURK</name>
<evidence type="ECO:0000256" key="6">
    <source>
        <dbReference type="ARBA" id="ARBA00022989"/>
    </source>
</evidence>
<dbReference type="InterPro" id="IPR036640">
    <property type="entry name" value="ABC1_TM_sf"/>
</dbReference>
<dbReference type="PANTHER" id="PTHR24221:SF654">
    <property type="entry name" value="ATP-BINDING CASSETTE SUB-FAMILY B MEMBER 6"/>
    <property type="match status" value="1"/>
</dbReference>
<dbReference type="InterPro" id="IPR003593">
    <property type="entry name" value="AAA+_ATPase"/>
</dbReference>
<dbReference type="Gene3D" id="1.20.1560.10">
    <property type="entry name" value="ABC transporter type 1, transmembrane domain"/>
    <property type="match status" value="1"/>
</dbReference>
<evidence type="ECO:0000256" key="4">
    <source>
        <dbReference type="ARBA" id="ARBA00022741"/>
    </source>
</evidence>
<keyword evidence="6 8" id="KW-1133">Transmembrane helix</keyword>
<dbReference type="PANTHER" id="PTHR24221">
    <property type="entry name" value="ATP-BINDING CASSETTE SUB-FAMILY B"/>
    <property type="match status" value="1"/>
</dbReference>
<keyword evidence="7 8" id="KW-0472">Membrane</keyword>
<dbReference type="InterPro" id="IPR011527">
    <property type="entry name" value="ABC1_TM_dom"/>
</dbReference>
<reference evidence="11 12" key="1">
    <citation type="submission" date="2023-08" db="EMBL/GenBank/DDBJ databases">
        <title>Achromobacter seleniivolatilans sp. nov., isolated from seleniferous soil.</title>
        <authorList>
            <person name="Zhang S."/>
            <person name="Li K."/>
            <person name="Peng J."/>
            <person name="Zhao Q."/>
            <person name="Wang H."/>
            <person name="Guo Y."/>
        </authorList>
    </citation>
    <scope>NUCLEOTIDE SEQUENCE [LARGE SCALE GENOMIC DNA]</scope>
    <source>
        <strain evidence="11 12">R39</strain>
    </source>
</reference>
<dbReference type="Gene3D" id="3.40.50.300">
    <property type="entry name" value="P-loop containing nucleotide triphosphate hydrolases"/>
    <property type="match status" value="1"/>
</dbReference>
<dbReference type="SMART" id="SM00382">
    <property type="entry name" value="AAA"/>
    <property type="match status" value="1"/>
</dbReference>
<proteinExistence type="predicted"/>
<dbReference type="Pfam" id="PF00664">
    <property type="entry name" value="ABC_membrane"/>
    <property type="match status" value="1"/>
</dbReference>
<keyword evidence="5 11" id="KW-0067">ATP-binding</keyword>
<keyword evidence="4" id="KW-0547">Nucleotide-binding</keyword>
<dbReference type="SUPFAM" id="SSF90123">
    <property type="entry name" value="ABC transporter transmembrane region"/>
    <property type="match status" value="1"/>
</dbReference>
<evidence type="ECO:0000256" key="2">
    <source>
        <dbReference type="ARBA" id="ARBA00022475"/>
    </source>
</evidence>
<feature type="domain" description="ABC transmembrane type-1" evidence="10">
    <location>
        <begin position="23"/>
        <end position="296"/>
    </location>
</feature>
<dbReference type="PROSITE" id="PS00211">
    <property type="entry name" value="ABC_TRANSPORTER_1"/>
    <property type="match status" value="1"/>
</dbReference>
<evidence type="ECO:0000259" key="9">
    <source>
        <dbReference type="PROSITE" id="PS50893"/>
    </source>
</evidence>
<dbReference type="EMBL" id="CP132976">
    <property type="protein sequence ID" value="WMD22243.1"/>
    <property type="molecule type" value="Genomic_DNA"/>
</dbReference>
<dbReference type="InterPro" id="IPR027417">
    <property type="entry name" value="P-loop_NTPase"/>
</dbReference>
<feature type="transmembrane region" description="Helical" evidence="8">
    <location>
        <begin position="57"/>
        <end position="75"/>
    </location>
</feature>
<feature type="transmembrane region" description="Helical" evidence="8">
    <location>
        <begin position="245"/>
        <end position="266"/>
    </location>
</feature>
<feature type="transmembrane region" description="Helical" evidence="8">
    <location>
        <begin position="136"/>
        <end position="156"/>
    </location>
</feature>
<dbReference type="PROSITE" id="PS50893">
    <property type="entry name" value="ABC_TRANSPORTER_2"/>
    <property type="match status" value="1"/>
</dbReference>
<dbReference type="InterPro" id="IPR039421">
    <property type="entry name" value="Type_1_exporter"/>
</dbReference>
<evidence type="ECO:0000256" key="1">
    <source>
        <dbReference type="ARBA" id="ARBA00004651"/>
    </source>
</evidence>
<dbReference type="Proteomes" id="UP001234798">
    <property type="component" value="Chromosome"/>
</dbReference>
<evidence type="ECO:0000256" key="7">
    <source>
        <dbReference type="ARBA" id="ARBA00023136"/>
    </source>
</evidence>
<evidence type="ECO:0000313" key="11">
    <source>
        <dbReference type="EMBL" id="WMD22243.1"/>
    </source>
</evidence>
<feature type="domain" description="ABC transporter" evidence="9">
    <location>
        <begin position="335"/>
        <end position="569"/>
    </location>
</feature>
<feature type="transmembrane region" description="Helical" evidence="8">
    <location>
        <begin position="278"/>
        <end position="302"/>
    </location>
</feature>
<gene>
    <name evidence="11" type="ORF">RAS12_07645</name>
</gene>
<accession>A0ABY9M7V2</accession>
<dbReference type="InterPro" id="IPR003439">
    <property type="entry name" value="ABC_transporter-like_ATP-bd"/>
</dbReference>
<dbReference type="RefSeq" id="WP_306946882.1">
    <property type="nucleotide sequence ID" value="NZ_CP132976.1"/>
</dbReference>
<feature type="transmembrane region" description="Helical" evidence="8">
    <location>
        <begin position="20"/>
        <end position="45"/>
    </location>
</feature>
<keyword evidence="3 8" id="KW-0812">Transmembrane</keyword>
<comment type="subcellular location">
    <subcellularLocation>
        <location evidence="1">Cell membrane</location>
        <topology evidence="1">Multi-pass membrane protein</topology>
    </subcellularLocation>
</comment>
<dbReference type="GO" id="GO:0005524">
    <property type="term" value="F:ATP binding"/>
    <property type="evidence" value="ECO:0007669"/>
    <property type="project" value="UniProtKB-KW"/>
</dbReference>
<dbReference type="PROSITE" id="PS50929">
    <property type="entry name" value="ABC_TM1F"/>
    <property type="match status" value="1"/>
</dbReference>
<sequence length="580" mass="63066">MIRELAEAGFRLSGKRDARLWRGIAWAVTEGALTAAFYGALYLLLQSGFDGKATPGFIVGSGVGLAALVALRIMAGQRAMPLIFAGAYAMMGEARLRLADHLRCLPMGWFDRQRTGDLSARLTSDLDMVETIWSHFLGVFVSGVAMPLFLLLFLAWLDWPMALLVAAVLPLAALAMAWTQRVAQRPGRRMFVANEAAQSALAEYVAGVPVWRGFGRHGQAWQRLRGILDEQLAAVTEVESKPAPWLALFGFVLEAGFVSLVLVGAARLADASYTPQQLLLFLVVALPLYRQLFELGLSTLLLRFAQRAMSRIESLLRERLLPEPDHPARPQGKDFELSDVRFAYDAGAPVLDGVSCRIPANTLTAIVGRSGAGKTTLVHLLARLWDVTGGSIRLGGVDVRQLGTQALHEQVAIVFQDVVLFSGTVRENLLIGKPDATPAQVEAAARRAYAHDFIMALPQGYDTVLSENAESLSGGERQRLSIARALLKDAPILLLDEATASVDPSSEAQIQRAIGELVRGRTVIVIAHRLNAVRHADQILVLDAGRLKESGTHAGLLEQGGVYAAMWARQQQARGWRLQP</sequence>
<evidence type="ECO:0000313" key="12">
    <source>
        <dbReference type="Proteomes" id="UP001234798"/>
    </source>
</evidence>
<organism evidence="11 12">
    <name type="scientific">Achromobacter seleniivolatilans</name>
    <dbReference type="NCBI Taxonomy" id="3047478"/>
    <lineage>
        <taxon>Bacteria</taxon>
        <taxon>Pseudomonadati</taxon>
        <taxon>Pseudomonadota</taxon>
        <taxon>Betaproteobacteria</taxon>
        <taxon>Burkholderiales</taxon>
        <taxon>Alcaligenaceae</taxon>
        <taxon>Achromobacter</taxon>
    </lineage>
</organism>
<evidence type="ECO:0000259" key="10">
    <source>
        <dbReference type="PROSITE" id="PS50929"/>
    </source>
</evidence>
<dbReference type="SUPFAM" id="SSF52540">
    <property type="entry name" value="P-loop containing nucleoside triphosphate hydrolases"/>
    <property type="match status" value="1"/>
</dbReference>